<dbReference type="EC" id="1.-.-.-" evidence="4"/>
<organism evidence="4 5">
    <name type="scientific">Modestobacter italicus (strain DSM 44449 / CECT 9708 / BC 501)</name>
    <dbReference type="NCBI Taxonomy" id="2732864"/>
    <lineage>
        <taxon>Bacteria</taxon>
        <taxon>Bacillati</taxon>
        <taxon>Actinomycetota</taxon>
        <taxon>Actinomycetes</taxon>
        <taxon>Geodermatophilales</taxon>
        <taxon>Geodermatophilaceae</taxon>
        <taxon>Modestobacter</taxon>
    </lineage>
</organism>
<protein>
    <submittedName>
        <fullName evidence="4">Short-chain dehydrogenase/reductase SDR</fullName>
        <ecNumber evidence="4">1.-.-.-</ecNumber>
    </submittedName>
</protein>
<dbReference type="KEGG" id="mmar:MODMU_2056"/>
<dbReference type="InterPro" id="IPR020904">
    <property type="entry name" value="Sc_DH/Rdtase_CS"/>
</dbReference>
<dbReference type="InterPro" id="IPR002347">
    <property type="entry name" value="SDR_fam"/>
</dbReference>
<keyword evidence="5" id="KW-1185">Reference proteome</keyword>
<dbReference type="OMA" id="PQFDWAR"/>
<dbReference type="eggNOG" id="COG0300">
    <property type="taxonomic scope" value="Bacteria"/>
</dbReference>
<comment type="similarity">
    <text evidence="1">Belongs to the short-chain dehydrogenases/reductases (SDR) family.</text>
</comment>
<feature type="domain" description="Ketoreductase" evidence="3">
    <location>
        <begin position="3"/>
        <end position="184"/>
    </location>
</feature>
<name>I4EVS8_MODI5</name>
<reference evidence="4 5" key="1">
    <citation type="journal article" date="2012" name="J. Bacteriol.">
        <title>Genome Sequence of Radiation-Resistant Modestobacter marinus Strain BC501, a Representative Actinobacterium That Thrives on Calcareous Stone Surfaces.</title>
        <authorList>
            <person name="Normand P."/>
            <person name="Gury J."/>
            <person name="Pujic P."/>
            <person name="Chouaia B."/>
            <person name="Crotti E."/>
            <person name="Brusetti L."/>
            <person name="Daffonchio D."/>
            <person name="Vacherie B."/>
            <person name="Barbe V."/>
            <person name="Medigue C."/>
            <person name="Calteau A."/>
            <person name="Ghodhbane-Gtari F."/>
            <person name="Essoussi I."/>
            <person name="Nouioui I."/>
            <person name="Abbassi-Ghozzi I."/>
            <person name="Gtari M."/>
        </authorList>
    </citation>
    <scope>NUCLEOTIDE SEQUENCE [LARGE SCALE GENOMIC DNA]</scope>
    <source>
        <strain evidence="5">BC 501</strain>
    </source>
</reference>
<dbReference type="PROSITE" id="PS00061">
    <property type="entry name" value="ADH_SHORT"/>
    <property type="match status" value="1"/>
</dbReference>
<sequence>MPKTVVVTGASGGIGRATAVAFARRGDRVALLARGEQGLAAAAEEVRAAGGTPLVVPVDVADAEAVDAAADRVERELGEIDVWVNVAFTAVFAPFPEITPAEYRRVTEVTYLGFVHGTMAALARMRPRNRGVVVQTGSALGRRGIPLQSAYCGAKHAVKGFTEAVHTELRAERSGVRITRVDLPGVNTPQFDWVLNKMPKRPQPVAPIYAPELMGACLVHASEHPRRAWWIGLPTVYTVLGSEVWPQFMDWYLARTGIDGQLTAADATADDPVNLWEPADGPDGRDFGAEGRFGDQQWTWDAQIWAGRHHGALAALGAGVLAGSTALVRRRRR</sequence>
<dbReference type="OrthoDB" id="151996at2"/>
<accession>I4EVS8</accession>
<dbReference type="NCBIfam" id="NF005495">
    <property type="entry name" value="PRK07109.1"/>
    <property type="match status" value="1"/>
</dbReference>
<evidence type="ECO:0000256" key="1">
    <source>
        <dbReference type="ARBA" id="ARBA00006484"/>
    </source>
</evidence>
<dbReference type="SUPFAM" id="SSF51735">
    <property type="entry name" value="NAD(P)-binding Rossmann-fold domains"/>
    <property type="match status" value="1"/>
</dbReference>
<evidence type="ECO:0000313" key="4">
    <source>
        <dbReference type="EMBL" id="CCH87491.1"/>
    </source>
</evidence>
<proteinExistence type="inferred from homology"/>
<evidence type="ECO:0000313" key="5">
    <source>
        <dbReference type="Proteomes" id="UP000006461"/>
    </source>
</evidence>
<evidence type="ECO:0000256" key="2">
    <source>
        <dbReference type="ARBA" id="ARBA00023002"/>
    </source>
</evidence>
<dbReference type="PANTHER" id="PTHR44196">
    <property type="entry name" value="DEHYDROGENASE/REDUCTASE SDR FAMILY MEMBER 7B"/>
    <property type="match status" value="1"/>
</dbReference>
<dbReference type="EMBL" id="FO203431">
    <property type="protein sequence ID" value="CCH87491.1"/>
    <property type="molecule type" value="Genomic_DNA"/>
</dbReference>
<dbReference type="PRINTS" id="PR00081">
    <property type="entry name" value="GDHRDH"/>
</dbReference>
<dbReference type="InterPro" id="IPR057326">
    <property type="entry name" value="KR_dom"/>
</dbReference>
<dbReference type="Pfam" id="PF00106">
    <property type="entry name" value="adh_short"/>
    <property type="match status" value="1"/>
</dbReference>
<dbReference type="PANTHER" id="PTHR44196:SF1">
    <property type="entry name" value="DEHYDROGENASE_REDUCTASE SDR FAMILY MEMBER 7B"/>
    <property type="match status" value="1"/>
</dbReference>
<dbReference type="InterPro" id="IPR036291">
    <property type="entry name" value="NAD(P)-bd_dom_sf"/>
</dbReference>
<dbReference type="Proteomes" id="UP000006461">
    <property type="component" value="Chromosome"/>
</dbReference>
<dbReference type="GO" id="GO:0016020">
    <property type="term" value="C:membrane"/>
    <property type="evidence" value="ECO:0007669"/>
    <property type="project" value="TreeGrafter"/>
</dbReference>
<dbReference type="SMART" id="SM00822">
    <property type="entry name" value="PKS_KR"/>
    <property type="match status" value="1"/>
</dbReference>
<gene>
    <name evidence="4" type="ordered locus">MODMU_2056</name>
</gene>
<evidence type="ECO:0000259" key="3">
    <source>
        <dbReference type="SMART" id="SM00822"/>
    </source>
</evidence>
<dbReference type="STRING" id="477641.MODMU_2056"/>
<keyword evidence="2 4" id="KW-0560">Oxidoreductase</keyword>
<dbReference type="Gene3D" id="3.40.50.720">
    <property type="entry name" value="NAD(P)-binding Rossmann-like Domain"/>
    <property type="match status" value="1"/>
</dbReference>
<dbReference type="HOGENOM" id="CLU_010194_2_1_11"/>
<dbReference type="AlphaFoldDB" id="I4EVS8"/>
<dbReference type="GO" id="GO:0016491">
    <property type="term" value="F:oxidoreductase activity"/>
    <property type="evidence" value="ECO:0007669"/>
    <property type="project" value="UniProtKB-KW"/>
</dbReference>
<dbReference type="PATRIC" id="fig|477641.3.peg.1948"/>